<proteinExistence type="predicted"/>
<evidence type="ECO:0000313" key="4">
    <source>
        <dbReference type="Proteomes" id="UP000460435"/>
    </source>
</evidence>
<comment type="caution">
    <text evidence="3">The sequence shown here is derived from an EMBL/GenBank/DDBJ whole genome shotgun (WGS) entry which is preliminary data.</text>
</comment>
<dbReference type="RefSeq" id="WP_162451367.1">
    <property type="nucleotide sequence ID" value="NZ_WLZY01000005.1"/>
</dbReference>
<feature type="domain" description="N-acetyltransferase" evidence="2">
    <location>
        <begin position="23"/>
        <end position="186"/>
    </location>
</feature>
<evidence type="ECO:0000259" key="2">
    <source>
        <dbReference type="PROSITE" id="PS51186"/>
    </source>
</evidence>
<dbReference type="InterPro" id="IPR000182">
    <property type="entry name" value="GNAT_dom"/>
</dbReference>
<dbReference type="CDD" id="cd04301">
    <property type="entry name" value="NAT_SF"/>
    <property type="match status" value="1"/>
</dbReference>
<dbReference type="EMBL" id="WLZY01000005">
    <property type="protein sequence ID" value="NDL58677.1"/>
    <property type="molecule type" value="Genomic_DNA"/>
</dbReference>
<keyword evidence="3" id="KW-0808">Transferase</keyword>
<dbReference type="Pfam" id="PF13420">
    <property type="entry name" value="Acetyltransf_4"/>
    <property type="match status" value="1"/>
</dbReference>
<accession>A0A7K3M6K8</accession>
<dbReference type="PROSITE" id="PS51186">
    <property type="entry name" value="GNAT"/>
    <property type="match status" value="1"/>
</dbReference>
<feature type="region of interest" description="Disordered" evidence="1">
    <location>
        <begin position="9"/>
        <end position="28"/>
    </location>
</feature>
<reference evidence="3 4" key="1">
    <citation type="submission" date="2019-11" db="EMBL/GenBank/DDBJ databases">
        <authorList>
            <person name="Li X.-J."/>
            <person name="Feng X.-M."/>
        </authorList>
    </citation>
    <scope>NUCLEOTIDE SEQUENCE [LARGE SCALE GENOMIC DNA]</scope>
    <source>
        <strain evidence="3 4">XMNu-373</strain>
    </source>
</reference>
<dbReference type="InterPro" id="IPR016181">
    <property type="entry name" value="Acyl_CoA_acyltransferase"/>
</dbReference>
<name>A0A7K3M6K8_9ACTN</name>
<dbReference type="GO" id="GO:0016747">
    <property type="term" value="F:acyltransferase activity, transferring groups other than amino-acyl groups"/>
    <property type="evidence" value="ECO:0007669"/>
    <property type="project" value="InterPro"/>
</dbReference>
<evidence type="ECO:0000256" key="1">
    <source>
        <dbReference type="SAM" id="MobiDB-lite"/>
    </source>
</evidence>
<organism evidence="3 4">
    <name type="scientific">Phytoactinopolyspora mesophila</name>
    <dbReference type="NCBI Taxonomy" id="2650750"/>
    <lineage>
        <taxon>Bacteria</taxon>
        <taxon>Bacillati</taxon>
        <taxon>Actinomycetota</taxon>
        <taxon>Actinomycetes</taxon>
        <taxon>Jiangellales</taxon>
        <taxon>Jiangellaceae</taxon>
        <taxon>Phytoactinopolyspora</taxon>
    </lineage>
</organism>
<gene>
    <name evidence="3" type="ORF">F7O44_16535</name>
</gene>
<dbReference type="SUPFAM" id="SSF55729">
    <property type="entry name" value="Acyl-CoA N-acyltransferases (Nat)"/>
    <property type="match status" value="1"/>
</dbReference>
<dbReference type="PANTHER" id="PTHR43072:SF8">
    <property type="entry name" value="ACYLTRANSFERASE FABY-RELATED"/>
    <property type="match status" value="1"/>
</dbReference>
<dbReference type="Gene3D" id="3.40.630.30">
    <property type="match status" value="1"/>
</dbReference>
<dbReference type="AlphaFoldDB" id="A0A7K3M6K8"/>
<dbReference type="PANTHER" id="PTHR43072">
    <property type="entry name" value="N-ACETYLTRANSFERASE"/>
    <property type="match status" value="1"/>
</dbReference>
<protein>
    <submittedName>
        <fullName evidence="3">GNAT family N-acetyltransferase</fullName>
    </submittedName>
</protein>
<keyword evidence="4" id="KW-1185">Reference proteome</keyword>
<evidence type="ECO:0000313" key="3">
    <source>
        <dbReference type="EMBL" id="NDL58677.1"/>
    </source>
</evidence>
<dbReference type="Proteomes" id="UP000460435">
    <property type="component" value="Unassembled WGS sequence"/>
</dbReference>
<sequence>MSNDYARAVTSILDPRDHQHRTSSVRDATDADVPAIQQIYAHYVRHTLSTFEEEPPTVDEMRSRQAAVLRAGLPYLVAEAGGAVVGYSYATVYRPRPAYRYTIEDSVYVAPDAQQRGVGRLLLSALIERCAAGPWRQMIAVIGNSNNTGSVTLHEKLGFRYVGTLTATGYKFGQWIDTALMQREIGLGQHTAPELGSPEDRQP</sequence>